<gene>
    <name evidence="2" type="ORF">MiSe_17200</name>
</gene>
<keyword evidence="1" id="KW-1133">Transmembrane helix</keyword>
<keyword evidence="1" id="KW-0472">Membrane</keyword>
<feature type="transmembrane region" description="Helical" evidence="1">
    <location>
        <begin position="103"/>
        <end position="123"/>
    </location>
</feature>
<accession>A0AAV3X9J8</accession>
<keyword evidence="3" id="KW-1185">Reference proteome</keyword>
<feature type="transmembrane region" description="Helical" evidence="1">
    <location>
        <begin position="75"/>
        <end position="97"/>
    </location>
</feature>
<evidence type="ECO:0000256" key="1">
    <source>
        <dbReference type="SAM" id="Phobius"/>
    </source>
</evidence>
<dbReference type="AlphaFoldDB" id="A0AAV3X9J8"/>
<name>A0AAV3X9J8_9CYAN</name>
<sequence length="129" mass="14298">MEISDLFPFPFKITLDTTAIAGALLWSLALYLGFSPVGEWVTQQLNRWFNFAERSLYTSQAEFDRTKKGRESQNAFFASLFSIVPFLIAGALCNWGVELGLGDSWGISMGLLACVACGIYELGRRDGQV</sequence>
<dbReference type="Proteomes" id="UP001050975">
    <property type="component" value="Unassembled WGS sequence"/>
</dbReference>
<protein>
    <submittedName>
        <fullName evidence="2">Uncharacterized protein</fullName>
    </submittedName>
</protein>
<evidence type="ECO:0000313" key="3">
    <source>
        <dbReference type="Proteomes" id="UP001050975"/>
    </source>
</evidence>
<keyword evidence="1" id="KW-0812">Transmembrane</keyword>
<feature type="transmembrane region" description="Helical" evidence="1">
    <location>
        <begin position="20"/>
        <end position="41"/>
    </location>
</feature>
<organism evidence="2 3">
    <name type="scientific">Microseira wollei NIES-4236</name>
    <dbReference type="NCBI Taxonomy" id="2530354"/>
    <lineage>
        <taxon>Bacteria</taxon>
        <taxon>Bacillati</taxon>
        <taxon>Cyanobacteriota</taxon>
        <taxon>Cyanophyceae</taxon>
        <taxon>Oscillatoriophycideae</taxon>
        <taxon>Aerosakkonematales</taxon>
        <taxon>Aerosakkonemataceae</taxon>
        <taxon>Microseira</taxon>
    </lineage>
</organism>
<dbReference type="RefSeq" id="WP_226577624.1">
    <property type="nucleotide sequence ID" value="NZ_BLAY01000020.1"/>
</dbReference>
<dbReference type="EMBL" id="BLAY01000020">
    <property type="protein sequence ID" value="GET36967.1"/>
    <property type="molecule type" value="Genomic_DNA"/>
</dbReference>
<comment type="caution">
    <text evidence="2">The sequence shown here is derived from an EMBL/GenBank/DDBJ whole genome shotgun (WGS) entry which is preliminary data.</text>
</comment>
<proteinExistence type="predicted"/>
<evidence type="ECO:0000313" key="2">
    <source>
        <dbReference type="EMBL" id="GET36967.1"/>
    </source>
</evidence>
<reference evidence="2" key="1">
    <citation type="submission" date="2019-10" db="EMBL/GenBank/DDBJ databases">
        <title>Draft genome sequece of Microseira wollei NIES-4236.</title>
        <authorList>
            <person name="Yamaguchi H."/>
            <person name="Suzuki S."/>
            <person name="Kawachi M."/>
        </authorList>
    </citation>
    <scope>NUCLEOTIDE SEQUENCE</scope>
    <source>
        <strain evidence="2">NIES-4236</strain>
    </source>
</reference>